<dbReference type="OrthoDB" id="7658568at2"/>
<dbReference type="Pfam" id="PF09458">
    <property type="entry name" value="H_lectin"/>
    <property type="match status" value="1"/>
</dbReference>
<proteinExistence type="predicted"/>
<dbReference type="GO" id="GO:0007155">
    <property type="term" value="P:cell adhesion"/>
    <property type="evidence" value="ECO:0007669"/>
    <property type="project" value="InterPro"/>
</dbReference>
<dbReference type="GeneID" id="68869036"/>
<dbReference type="InterPro" id="IPR019019">
    <property type="entry name" value="H-type_lectin_domain"/>
</dbReference>
<organism evidence="2 3">
    <name type="scientific">Pseudosulfitobacter pseudonitzschiae</name>
    <dbReference type="NCBI Taxonomy" id="1402135"/>
    <lineage>
        <taxon>Bacteria</taxon>
        <taxon>Pseudomonadati</taxon>
        <taxon>Pseudomonadota</taxon>
        <taxon>Alphaproteobacteria</taxon>
        <taxon>Rhodobacterales</taxon>
        <taxon>Roseobacteraceae</taxon>
        <taxon>Pseudosulfitobacter</taxon>
    </lineage>
</organism>
<comment type="caution">
    <text evidence="2">The sequence shown here is derived from an EMBL/GenBank/DDBJ whole genome shotgun (WGS) entry which is preliminary data.</text>
</comment>
<dbReference type="AlphaFoldDB" id="A0A073JG09"/>
<evidence type="ECO:0000313" key="3">
    <source>
        <dbReference type="Proteomes" id="UP000027746"/>
    </source>
</evidence>
<sequence length="116" mass="13437">MKKLRNYMIGIEQGDPVLFSDFEDGGEMWTGRGQRERRRRISFSERYRSPPAIQAAISLWDMDATTVIRADVSTETITEDGFDLVFRTWGDTRVARVRVSWTAIGEVANPEDWDLY</sequence>
<dbReference type="InterPro" id="IPR037221">
    <property type="entry name" value="H-type_lectin_dom_sf"/>
</dbReference>
<reference evidence="2 3" key="1">
    <citation type="submission" date="2014-01" db="EMBL/GenBank/DDBJ databases">
        <title>Sulfitobacter sp. H3 (MCCC 1A00686) Genome Sequencing.</title>
        <authorList>
            <person name="Lai Q."/>
            <person name="Hong Z."/>
        </authorList>
    </citation>
    <scope>NUCLEOTIDE SEQUENCE [LARGE SCALE GENOMIC DNA]</scope>
    <source>
        <strain evidence="2 3">H3</strain>
    </source>
</reference>
<gene>
    <name evidence="2" type="ORF">SUH3_14920</name>
</gene>
<keyword evidence="3" id="KW-1185">Reference proteome</keyword>
<dbReference type="RefSeq" id="WP_037924164.1">
    <property type="nucleotide sequence ID" value="NZ_CP054599.1"/>
</dbReference>
<dbReference type="EMBL" id="JAMD01000003">
    <property type="protein sequence ID" value="KEJ96647.1"/>
    <property type="molecule type" value="Genomic_DNA"/>
</dbReference>
<dbReference type="SUPFAM" id="SSF141086">
    <property type="entry name" value="Agglutinin HPA-like"/>
    <property type="match status" value="1"/>
</dbReference>
<evidence type="ECO:0000313" key="2">
    <source>
        <dbReference type="EMBL" id="KEJ96647.1"/>
    </source>
</evidence>
<name>A0A073JG09_9RHOB</name>
<feature type="domain" description="H-type lectin" evidence="1">
    <location>
        <begin position="39"/>
        <end position="104"/>
    </location>
</feature>
<protein>
    <submittedName>
        <fullName evidence="2">ATP synthase</fullName>
    </submittedName>
</protein>
<dbReference type="GO" id="GO:0030246">
    <property type="term" value="F:carbohydrate binding"/>
    <property type="evidence" value="ECO:0007669"/>
    <property type="project" value="InterPro"/>
</dbReference>
<accession>A0A073JG09</accession>
<evidence type="ECO:0000259" key="1">
    <source>
        <dbReference type="Pfam" id="PF09458"/>
    </source>
</evidence>
<dbReference type="Proteomes" id="UP000027746">
    <property type="component" value="Unassembled WGS sequence"/>
</dbReference>
<dbReference type="Gene3D" id="2.60.40.2080">
    <property type="match status" value="1"/>
</dbReference>